<keyword evidence="2" id="KW-1185">Reference proteome</keyword>
<gene>
    <name evidence="1" type="ORF">PSYICH_LOCUS5568</name>
</gene>
<organism evidence="1 2">
    <name type="scientific">Psylliodes chrysocephalus</name>
    <dbReference type="NCBI Taxonomy" id="3402493"/>
    <lineage>
        <taxon>Eukaryota</taxon>
        <taxon>Metazoa</taxon>
        <taxon>Ecdysozoa</taxon>
        <taxon>Arthropoda</taxon>
        <taxon>Hexapoda</taxon>
        <taxon>Insecta</taxon>
        <taxon>Pterygota</taxon>
        <taxon>Neoptera</taxon>
        <taxon>Endopterygota</taxon>
        <taxon>Coleoptera</taxon>
        <taxon>Polyphaga</taxon>
        <taxon>Cucujiformia</taxon>
        <taxon>Chrysomeloidea</taxon>
        <taxon>Chrysomelidae</taxon>
        <taxon>Galerucinae</taxon>
        <taxon>Alticini</taxon>
        <taxon>Psylliodes</taxon>
    </lineage>
</organism>
<evidence type="ECO:0000313" key="1">
    <source>
        <dbReference type="EMBL" id="CAH1104602.1"/>
    </source>
</evidence>
<dbReference type="OrthoDB" id="6734276at2759"/>
<dbReference type="EMBL" id="OV651829">
    <property type="protein sequence ID" value="CAH1104602.1"/>
    <property type="molecule type" value="Genomic_DNA"/>
</dbReference>
<reference evidence="1" key="1">
    <citation type="submission" date="2022-01" db="EMBL/GenBank/DDBJ databases">
        <authorList>
            <person name="King R."/>
        </authorList>
    </citation>
    <scope>NUCLEOTIDE SEQUENCE</scope>
</reference>
<sequence>MSQKTFAHANTQTIIKVHPHMLEIDQIPKVTTDRRQGTVLSITPKPDNNFYSLLRYTPYSDIKENSIRVLDIPRLPKLQFHSIAESEEMEQRAREFSLADDDGVGYLCCSLIRRELCHNRTCFFDSEAQTDVSVVPHVLLDDNNVAFVFTTRGSQTYDHIHK</sequence>
<evidence type="ECO:0000313" key="2">
    <source>
        <dbReference type="Proteomes" id="UP001153636"/>
    </source>
</evidence>
<dbReference type="AlphaFoldDB" id="A0A9P0GCL0"/>
<name>A0A9P0GCL0_9CUCU</name>
<accession>A0A9P0GCL0</accession>
<proteinExistence type="predicted"/>
<protein>
    <submittedName>
        <fullName evidence="1">Uncharacterized protein</fullName>
    </submittedName>
</protein>
<dbReference type="Proteomes" id="UP001153636">
    <property type="component" value="Chromosome 17"/>
</dbReference>